<comment type="similarity">
    <text evidence="3">Belongs to the CDC37 family.</text>
</comment>
<keyword evidence="7 14" id="KW-0732">Signal</keyword>
<evidence type="ECO:0000256" key="10">
    <source>
        <dbReference type="ARBA" id="ARBA00023295"/>
    </source>
</evidence>
<dbReference type="SUPFAM" id="SSF101391">
    <property type="entry name" value="Hsp90 co-chaperone CDC37"/>
    <property type="match status" value="1"/>
</dbReference>
<dbReference type="STRING" id="321146.A0A139HNT2"/>
<dbReference type="InterPro" id="IPR057739">
    <property type="entry name" value="Glyco_hydro_29_N"/>
</dbReference>
<evidence type="ECO:0000256" key="9">
    <source>
        <dbReference type="ARBA" id="ARBA00023186"/>
    </source>
</evidence>
<keyword evidence="12" id="KW-0175">Coiled coil</keyword>
<evidence type="ECO:0000256" key="3">
    <source>
        <dbReference type="ARBA" id="ARBA00006222"/>
    </source>
</evidence>
<dbReference type="SMART" id="SM01070">
    <property type="entry name" value="CDC37_M"/>
    <property type="match status" value="1"/>
</dbReference>
<dbReference type="GO" id="GO:0019901">
    <property type="term" value="F:protein kinase binding"/>
    <property type="evidence" value="ECO:0007669"/>
    <property type="project" value="InterPro"/>
</dbReference>
<evidence type="ECO:0000256" key="7">
    <source>
        <dbReference type="ARBA" id="ARBA00022729"/>
    </source>
</evidence>
<keyword evidence="10" id="KW-0326">Glycosidase</keyword>
<dbReference type="SMART" id="SM00812">
    <property type="entry name" value="Alpha_L_fucos"/>
    <property type="match status" value="1"/>
</dbReference>
<dbReference type="PANTHER" id="PTHR12800">
    <property type="entry name" value="CDC37-RELATED"/>
    <property type="match status" value="1"/>
</dbReference>
<evidence type="ECO:0000259" key="16">
    <source>
        <dbReference type="SMART" id="SM01070"/>
    </source>
</evidence>
<proteinExistence type="inferred from homology"/>
<comment type="subcellular location">
    <subcellularLocation>
        <location evidence="2">Cytoplasm</location>
    </subcellularLocation>
</comment>
<feature type="domain" description="Cdc37 Hsp90 binding" evidence="16">
    <location>
        <begin position="1060"/>
        <end position="1249"/>
    </location>
</feature>
<dbReference type="InterPro" id="IPR013855">
    <property type="entry name" value="Cdc37_N_dom"/>
</dbReference>
<feature type="compositionally biased region" description="Polar residues" evidence="13">
    <location>
        <begin position="1066"/>
        <end position="1088"/>
    </location>
</feature>
<feature type="domain" description="Cdc37 C-terminal" evidence="15">
    <location>
        <begin position="1269"/>
        <end position="1372"/>
    </location>
</feature>
<dbReference type="SMART" id="SM01071">
    <property type="entry name" value="CDC37_N"/>
    <property type="match status" value="1"/>
</dbReference>
<protein>
    <recommendedName>
        <fullName evidence="5">alpha-L-fucosidase</fullName>
        <ecNumber evidence="5">3.2.1.51</ecNumber>
    </recommendedName>
    <alternativeName>
        <fullName evidence="11">Hsp90 chaperone protein kinase-targeting subunit</fullName>
    </alternativeName>
</protein>
<dbReference type="EC" id="3.2.1.51" evidence="5"/>
<dbReference type="GO" id="GO:0050821">
    <property type="term" value="P:protein stabilization"/>
    <property type="evidence" value="ECO:0007669"/>
    <property type="project" value="TreeGrafter"/>
</dbReference>
<dbReference type="FunFam" id="1.20.58.610:FF:000002">
    <property type="entry name" value="Hsp90 co-chaperone Cdc37, putative"/>
    <property type="match status" value="1"/>
</dbReference>
<keyword evidence="6" id="KW-0963">Cytoplasm</keyword>
<evidence type="ECO:0000256" key="11">
    <source>
        <dbReference type="ARBA" id="ARBA00031396"/>
    </source>
</evidence>
<dbReference type="GO" id="GO:0004560">
    <property type="term" value="F:alpha-L-fucosidase activity"/>
    <property type="evidence" value="ECO:0007669"/>
    <property type="project" value="UniProtKB-EC"/>
</dbReference>
<dbReference type="GO" id="GO:0031072">
    <property type="term" value="F:heat shock protein binding"/>
    <property type="evidence" value="ECO:0007669"/>
    <property type="project" value="TreeGrafter"/>
</dbReference>
<comment type="caution">
    <text evidence="18">The sequence shown here is derived from an EMBL/GenBank/DDBJ whole genome shotgun (WGS) entry which is preliminary data.</text>
</comment>
<dbReference type="InterPro" id="IPR000933">
    <property type="entry name" value="Glyco_hydro_29"/>
</dbReference>
<dbReference type="InterPro" id="IPR038189">
    <property type="entry name" value="Cdc37_Hsp90-bd_sf"/>
</dbReference>
<evidence type="ECO:0000256" key="5">
    <source>
        <dbReference type="ARBA" id="ARBA00012662"/>
    </source>
</evidence>
<comment type="similarity">
    <text evidence="4">Belongs to the glycosyl hydrolase 29 family.</text>
</comment>
<evidence type="ECO:0000256" key="8">
    <source>
        <dbReference type="ARBA" id="ARBA00022801"/>
    </source>
</evidence>
<sequence length="1380" mass="151941">MLRSTLLSGLLAKALAQNALETLLIDPKYDVEAAAGSTESLPIDISGMVNNRAFAMSPGDADFDGIHSGYPAQFLPPSNFTYAGVDFIFPQYKESGNDNVLAQGQIITPPKGRYFSIYMLAAAETAIATGHVNVTYTDGTNHSTPLRTDPFWAWPNPYGGDIIFPYYLTNSSIDRNVSMIYHSINWLDASKELASIQLPNVTEGANTGPGGDAQNTRLHIFAVSLVLAKPSGISLDIQQARSTQTWIEGTNKTQIVQVIVNNVGTEWVLANHSVKVTIESPGLTTVVPGVLNRLRPGDQAIVNVGVVNTKGTAEGSKGEATAVVTGTGVDARVTFNATFGIGDFEPTYDSIYNHEAAPWYTNGKFGIFIHWGVYAVPGWGNVPEKERYAEWYWFWINQPPGTTTSDSDGDFWRYHLEHYGPNYNYDDFIQNFTADAWDPKEWVDLFADAGAQYFTQVSKHHDGYALFDIPANVTKRTSVAQFPHRNLLKELFDAADQYQPHLHKTTYFSPPEWFHPDYKTIGFAAWPGGNATNPYTNETLPYAGYVPVDDYVKDLILPEMNTLAEMGTEILWCDIGIGTGPKADQLAAAKFAAKYFNDNAAKGKQVLINNRCGQLPGDFDTPEYARYASVQIRKWESNLGMDPYSYGYNRATPDDKYMKPRDVVVSLIDIVSKNGNFLLDVGPMANGTIVQIAQDNLRDAGKWIRSHGEAIFNTTYWFVTAEEGDTVRYTQNANAFYISTLYAPNDTLILNSPVPYVDGDKVTVVGGTMAGTVVPSQLLSNGSLQLTVSEEIKKADMYAWVFKISFGGVEDGTKGGGGNASMSGSGAMSHAKQSSAAKWAPGWHKVTKRYCTTTMPVDYSKWDALELSDDSDIEVHPNVDKKSFIRAKQNQIHQQRIDRKHRITTLKYERVINDGLLLRIDALLKALDNHKADIQAAKDADSVDEAVFECLTDVAGDVSLGEDQPPAPPAGVHKNMEQPSYSQMMGALVDQVKSEVEKTGAEGPPRYTAYIREVQSHNQKVQNLQKDLDAELTKLEKEEGSKITSETYKTGFDSSHVSKAKPADPSSATVTKTGKSSEAQLLNASNVEQIGGPRDSGSAADVEDLSLNPAPGEDEDDMECSPLARKFGKLGYGSYKQSLDFIGQNPQILSEKETDGLLVEAFNAQTKATNAEQKAEKKKEEDYARGCVHQALLLQYCRQLGKDGVGLFFQRVQTANHQAQKLFLDDVNNTYARIRERTAELAKQAAEEGTGDKEQIQLHAVDPNTTINILTPPPLDQCQTDDERASRRIFESFPPGLQRALESGSLDKVNEVLGKMSVEEAEEVVEQLGNGGMLSLEEGVIDATTDEGRKQIEEIERTHKMPGQQDQGRVEELVEVEEMD</sequence>
<dbReference type="PRINTS" id="PR00741">
    <property type="entry name" value="GLHYDRLASE29"/>
</dbReference>
<evidence type="ECO:0000259" key="15">
    <source>
        <dbReference type="SMART" id="SM01069"/>
    </source>
</evidence>
<keyword evidence="19" id="KW-1185">Reference proteome</keyword>
<dbReference type="Pfam" id="PF08565">
    <property type="entry name" value="CDC37_M"/>
    <property type="match status" value="1"/>
</dbReference>
<feature type="region of interest" description="Disordered" evidence="13">
    <location>
        <begin position="1358"/>
        <end position="1380"/>
    </location>
</feature>
<feature type="domain" description="Cdc37 N-terminal" evidence="17">
    <location>
        <begin position="856"/>
        <end position="1055"/>
    </location>
</feature>
<dbReference type="PANTHER" id="PTHR12800:SF4">
    <property type="entry name" value="HSP90 CO-CHAPERONE CDC37"/>
    <property type="match status" value="1"/>
</dbReference>
<evidence type="ECO:0000313" key="18">
    <source>
        <dbReference type="EMBL" id="KXT04145.1"/>
    </source>
</evidence>
<dbReference type="Pfam" id="PF01120">
    <property type="entry name" value="Alpha_L_fucos"/>
    <property type="match status" value="1"/>
</dbReference>
<dbReference type="Gene3D" id="3.20.20.80">
    <property type="entry name" value="Glycosidases"/>
    <property type="match status" value="1"/>
</dbReference>
<evidence type="ECO:0000259" key="17">
    <source>
        <dbReference type="SMART" id="SM01071"/>
    </source>
</evidence>
<comment type="function">
    <text evidence="1">Alpha-L-fucosidase is responsible for hydrolyzing the alpha-1,6-linked fucose joined to the reducing-end N-acetylglucosamine of the carbohydrate moieties of glycoproteins.</text>
</comment>
<organism evidence="18 19">
    <name type="scientific">Pseudocercospora eumusae</name>
    <dbReference type="NCBI Taxonomy" id="321146"/>
    <lineage>
        <taxon>Eukaryota</taxon>
        <taxon>Fungi</taxon>
        <taxon>Dikarya</taxon>
        <taxon>Ascomycota</taxon>
        <taxon>Pezizomycotina</taxon>
        <taxon>Dothideomycetes</taxon>
        <taxon>Dothideomycetidae</taxon>
        <taxon>Mycosphaerellales</taxon>
        <taxon>Mycosphaerellaceae</taxon>
        <taxon>Pseudocercospora</taxon>
    </lineage>
</organism>
<name>A0A139HNT2_9PEZI</name>
<dbReference type="EMBL" id="LFZN01000023">
    <property type="protein sequence ID" value="KXT04145.1"/>
    <property type="molecule type" value="Genomic_DNA"/>
</dbReference>
<gene>
    <name evidence="18" type="ORF">AC578_110</name>
</gene>
<feature type="signal peptide" evidence="14">
    <location>
        <begin position="1"/>
        <end position="16"/>
    </location>
</feature>
<feature type="coiled-coil region" evidence="12">
    <location>
        <begin position="1007"/>
        <end position="1041"/>
    </location>
</feature>
<accession>A0A139HNT2</accession>
<feature type="chain" id="PRO_5007806673" description="alpha-L-fucosidase" evidence="14">
    <location>
        <begin position="17"/>
        <end position="1380"/>
    </location>
</feature>
<dbReference type="GO" id="GO:0005737">
    <property type="term" value="C:cytoplasm"/>
    <property type="evidence" value="ECO:0007669"/>
    <property type="project" value="UniProtKB-SubCell"/>
</dbReference>
<dbReference type="OrthoDB" id="6039950at2759"/>
<dbReference type="InterPro" id="IPR013873">
    <property type="entry name" value="Cdc37_C"/>
</dbReference>
<dbReference type="GO" id="GO:0051082">
    <property type="term" value="F:unfolded protein binding"/>
    <property type="evidence" value="ECO:0007669"/>
    <property type="project" value="TreeGrafter"/>
</dbReference>
<dbReference type="Pfam" id="PF08564">
    <property type="entry name" value="CDC37_C"/>
    <property type="match status" value="1"/>
</dbReference>
<evidence type="ECO:0000256" key="14">
    <source>
        <dbReference type="SAM" id="SignalP"/>
    </source>
</evidence>
<dbReference type="SUPFAM" id="SSF51445">
    <property type="entry name" value="(Trans)glycosidases"/>
    <property type="match status" value="1"/>
</dbReference>
<dbReference type="Proteomes" id="UP000070133">
    <property type="component" value="Unassembled WGS sequence"/>
</dbReference>
<keyword evidence="9" id="KW-0143">Chaperone</keyword>
<evidence type="ECO:0000256" key="12">
    <source>
        <dbReference type="SAM" id="Coils"/>
    </source>
</evidence>
<dbReference type="InterPro" id="IPR004918">
    <property type="entry name" value="Cdc37"/>
</dbReference>
<evidence type="ECO:0000256" key="6">
    <source>
        <dbReference type="ARBA" id="ARBA00022490"/>
    </source>
</evidence>
<dbReference type="InterPro" id="IPR016286">
    <property type="entry name" value="FUC_metazoa-typ"/>
</dbReference>
<reference evidence="18 19" key="1">
    <citation type="submission" date="2015-07" db="EMBL/GenBank/DDBJ databases">
        <title>Comparative genomics of the Sigatoka disease complex on banana suggests a link between parallel evolutionary changes in Pseudocercospora fijiensis and Pseudocercospora eumusae and increased virulence on the banana host.</title>
        <authorList>
            <person name="Chang T.-C."/>
            <person name="Salvucci A."/>
            <person name="Crous P.W."/>
            <person name="Stergiopoulos I."/>
        </authorList>
    </citation>
    <scope>NUCLEOTIDE SEQUENCE [LARGE SCALE GENOMIC DNA]</scope>
    <source>
        <strain evidence="18 19">CBS 114824</strain>
    </source>
</reference>
<dbReference type="InterPro" id="IPR013874">
    <property type="entry name" value="Cdc37_Hsp90-bd"/>
</dbReference>
<dbReference type="GO" id="GO:0051087">
    <property type="term" value="F:protein-folding chaperone binding"/>
    <property type="evidence" value="ECO:0007669"/>
    <property type="project" value="TreeGrafter"/>
</dbReference>
<evidence type="ECO:0000256" key="13">
    <source>
        <dbReference type="SAM" id="MobiDB-lite"/>
    </source>
</evidence>
<evidence type="ECO:0000256" key="1">
    <source>
        <dbReference type="ARBA" id="ARBA00004071"/>
    </source>
</evidence>
<evidence type="ECO:0000313" key="19">
    <source>
        <dbReference type="Proteomes" id="UP000070133"/>
    </source>
</evidence>
<dbReference type="Gene3D" id="1.20.58.610">
    <property type="entry name" value="Cdc37, Hsp90 binding domain"/>
    <property type="match status" value="1"/>
</dbReference>
<keyword evidence="8" id="KW-0378">Hydrolase</keyword>
<dbReference type="GO" id="GO:0006457">
    <property type="term" value="P:protein folding"/>
    <property type="evidence" value="ECO:0007669"/>
    <property type="project" value="TreeGrafter"/>
</dbReference>
<evidence type="ECO:0000256" key="2">
    <source>
        <dbReference type="ARBA" id="ARBA00004496"/>
    </source>
</evidence>
<dbReference type="InterPro" id="IPR017853">
    <property type="entry name" value="GH"/>
</dbReference>
<dbReference type="SMART" id="SM01069">
    <property type="entry name" value="CDC37_C"/>
    <property type="match status" value="1"/>
</dbReference>
<dbReference type="GO" id="GO:0006004">
    <property type="term" value="P:fucose metabolic process"/>
    <property type="evidence" value="ECO:0007669"/>
    <property type="project" value="InterPro"/>
</dbReference>
<evidence type="ECO:0000256" key="4">
    <source>
        <dbReference type="ARBA" id="ARBA00007951"/>
    </source>
</evidence>
<feature type="region of interest" description="Disordered" evidence="13">
    <location>
        <begin position="1052"/>
        <end position="1119"/>
    </location>
</feature>
<dbReference type="Pfam" id="PF03234">
    <property type="entry name" value="CDC37_N"/>
    <property type="match status" value="1"/>
</dbReference>